<keyword evidence="1" id="KW-0694">RNA-binding</keyword>
<keyword evidence="1" id="KW-0963">Cytoplasm</keyword>
<comment type="subcellular location">
    <subcellularLocation>
        <location evidence="1">Nucleus</location>
    </subcellularLocation>
    <subcellularLocation>
        <location evidence="1">Cytoplasm</location>
    </subcellularLocation>
    <text evidence="1">Shuttles between the nucleus and the cytoplasm.</text>
</comment>
<comment type="similarity">
    <text evidence="1">Belongs to the exportin family.</text>
</comment>
<dbReference type="GO" id="GO:0016363">
    <property type="term" value="C:nuclear matrix"/>
    <property type="evidence" value="ECO:0007669"/>
    <property type="project" value="TreeGrafter"/>
</dbReference>
<evidence type="ECO:0000313" key="2">
    <source>
        <dbReference type="EMBL" id="ETW46234.1"/>
    </source>
</evidence>
<protein>
    <recommendedName>
        <fullName evidence="1">Exportin-T</fullName>
    </recommendedName>
    <alternativeName>
        <fullName evidence="1">Exportin(tRNA)</fullName>
    </alternativeName>
    <alternativeName>
        <fullName evidence="1">tRNA exportin</fullName>
    </alternativeName>
</protein>
<reference evidence="2 3" key="2">
    <citation type="submission" date="2013-02" db="EMBL/GenBank/DDBJ databases">
        <title>The Genome Sequence of Plasmodium falciparum MaliPS096_E11.</title>
        <authorList>
            <consortium name="The Broad Institute Genome Sequencing Platform"/>
            <consortium name="The Broad Institute Genome Sequencing Center for Infectious Disease"/>
            <person name="Neafsey D."/>
            <person name="Cheeseman I."/>
            <person name="Volkman S."/>
            <person name="Adams J."/>
            <person name="Walker B."/>
            <person name="Young S.K."/>
            <person name="Zeng Q."/>
            <person name="Gargeya S."/>
            <person name="Fitzgerald M."/>
            <person name="Haas B."/>
            <person name="Abouelleil A."/>
            <person name="Alvarado L."/>
            <person name="Arachchi H.M."/>
            <person name="Berlin A.M."/>
            <person name="Chapman S.B."/>
            <person name="Dewar J."/>
            <person name="Goldberg J."/>
            <person name="Griggs A."/>
            <person name="Gujja S."/>
            <person name="Hansen M."/>
            <person name="Howarth C."/>
            <person name="Imamovic A."/>
            <person name="Larimer J."/>
            <person name="McCowan C."/>
            <person name="Murphy C."/>
            <person name="Neiman D."/>
            <person name="Pearson M."/>
            <person name="Priest M."/>
            <person name="Roberts A."/>
            <person name="Saif S."/>
            <person name="Shea T."/>
            <person name="Sisk P."/>
            <person name="Sykes S."/>
            <person name="Wortman J."/>
            <person name="Nusbaum C."/>
            <person name="Birren B."/>
        </authorList>
    </citation>
    <scope>NUCLEOTIDE SEQUENCE [LARGE SCALE GENOMIC DNA]</scope>
    <source>
        <strain evidence="2 3">MaliPS096_E11</strain>
    </source>
</reference>
<dbReference type="AlphaFoldDB" id="A0A024WGA6"/>
<keyword evidence="1" id="KW-0539">Nucleus</keyword>
<keyword evidence="1" id="KW-0820">tRNA-binding</keyword>
<gene>
    <name evidence="2" type="ORF">PFMALIP_05701</name>
</gene>
<dbReference type="GO" id="GO:0000049">
    <property type="term" value="F:tRNA binding"/>
    <property type="evidence" value="ECO:0007669"/>
    <property type="project" value="UniProtKB-UniRule"/>
</dbReference>
<dbReference type="PANTHER" id="PTHR15952">
    <property type="entry name" value="EXPORTIN-T/LOS1"/>
    <property type="match status" value="1"/>
</dbReference>
<sequence>MQIIDTLCVTLKSLDYADPKTKRIMQEVMNIFRLFCGFKVSANCLPNKIIESSQICLQNSLLSVFKNNPNDIAILIQAINANNQQQFRQILSNIVA</sequence>
<comment type="function">
    <text evidence="1">tRNA nucleus export receptor which facilitates tRNA translocation across the nuclear pore complex.</text>
</comment>
<organism evidence="2 3">
    <name type="scientific">Plasmodium falciparum MaliPS096_E11</name>
    <dbReference type="NCBI Taxonomy" id="1036727"/>
    <lineage>
        <taxon>Eukaryota</taxon>
        <taxon>Sar</taxon>
        <taxon>Alveolata</taxon>
        <taxon>Apicomplexa</taxon>
        <taxon>Aconoidasida</taxon>
        <taxon>Haemosporida</taxon>
        <taxon>Plasmodiidae</taxon>
        <taxon>Plasmodium</taxon>
        <taxon>Plasmodium (Laverania)</taxon>
    </lineage>
</organism>
<dbReference type="GO" id="GO:0031267">
    <property type="term" value="F:small GTPase binding"/>
    <property type="evidence" value="ECO:0007669"/>
    <property type="project" value="InterPro"/>
</dbReference>
<dbReference type="PANTHER" id="PTHR15952:SF11">
    <property type="entry name" value="EXPORTIN-T"/>
    <property type="match status" value="1"/>
</dbReference>
<evidence type="ECO:0000313" key="3">
    <source>
        <dbReference type="Proteomes" id="UP000030699"/>
    </source>
</evidence>
<dbReference type="GO" id="GO:0071528">
    <property type="term" value="P:tRNA re-export from nucleus"/>
    <property type="evidence" value="ECO:0007669"/>
    <property type="project" value="UniProtKB-UniRule"/>
</dbReference>
<keyword evidence="1" id="KW-0813">Transport</keyword>
<dbReference type="InterPro" id="IPR040017">
    <property type="entry name" value="XPOT"/>
</dbReference>
<proteinExistence type="inferred from homology"/>
<dbReference type="EMBL" id="KI925661">
    <property type="protein sequence ID" value="ETW46234.1"/>
    <property type="molecule type" value="Genomic_DNA"/>
</dbReference>
<name>A0A024WGA6_PLAFA</name>
<dbReference type="Proteomes" id="UP000030699">
    <property type="component" value="Unassembled WGS sequence"/>
</dbReference>
<accession>A0A024WGA6</accession>
<evidence type="ECO:0000256" key="1">
    <source>
        <dbReference type="RuleBase" id="RU366037"/>
    </source>
</evidence>
<dbReference type="GO" id="GO:0005643">
    <property type="term" value="C:nuclear pore"/>
    <property type="evidence" value="ECO:0007669"/>
    <property type="project" value="TreeGrafter"/>
</dbReference>
<dbReference type="GO" id="GO:0005737">
    <property type="term" value="C:cytoplasm"/>
    <property type="evidence" value="ECO:0007669"/>
    <property type="project" value="UniProtKB-SubCell"/>
</dbReference>
<reference evidence="2 3" key="1">
    <citation type="submission" date="2013-02" db="EMBL/GenBank/DDBJ databases">
        <title>The Genome Annotation of Plasmodium falciparum MaliPS096_E11.</title>
        <authorList>
            <consortium name="The Broad Institute Genome Sequencing Platform"/>
            <consortium name="The Broad Institute Genome Sequencing Center for Infectious Disease"/>
            <person name="Neafsey D."/>
            <person name="Hoffman S."/>
            <person name="Volkman S."/>
            <person name="Rosenthal P."/>
            <person name="Walker B."/>
            <person name="Young S.K."/>
            <person name="Zeng Q."/>
            <person name="Gargeya S."/>
            <person name="Fitzgerald M."/>
            <person name="Haas B."/>
            <person name="Abouelleil A."/>
            <person name="Allen A.W."/>
            <person name="Alvarado L."/>
            <person name="Arachchi H.M."/>
            <person name="Berlin A.M."/>
            <person name="Chapman S.B."/>
            <person name="Gainer-Dewar J."/>
            <person name="Goldberg J."/>
            <person name="Griggs A."/>
            <person name="Gujja S."/>
            <person name="Hansen M."/>
            <person name="Howarth C."/>
            <person name="Imamovic A."/>
            <person name="Ireland A."/>
            <person name="Larimer J."/>
            <person name="McCowan C."/>
            <person name="Murphy C."/>
            <person name="Pearson M."/>
            <person name="Poon T.W."/>
            <person name="Priest M."/>
            <person name="Roberts A."/>
            <person name="Saif S."/>
            <person name="Shea T."/>
            <person name="Sisk P."/>
            <person name="Sykes S."/>
            <person name="Wortman J."/>
            <person name="Nusbaum C."/>
            <person name="Birren B."/>
        </authorList>
    </citation>
    <scope>NUCLEOTIDE SEQUENCE [LARGE SCALE GENOMIC DNA]</scope>
    <source>
        <strain evidence="2 3">MaliPS096_E11</strain>
    </source>
</reference>